<feature type="domain" description="Enolpyruvate transferase" evidence="8">
    <location>
        <begin position="7"/>
        <end position="412"/>
    </location>
</feature>
<dbReference type="UniPathway" id="UPA00053">
    <property type="reaction ID" value="UER00089"/>
</dbReference>
<feature type="binding site" evidence="7">
    <location>
        <position position="163"/>
    </location>
    <ligand>
        <name>phosphoenolpyruvate</name>
        <dbReference type="ChEBI" id="CHEBI:58702"/>
    </ligand>
</feature>
<dbReference type="InterPro" id="IPR006264">
    <property type="entry name" value="EPSP_synthase"/>
</dbReference>
<keyword evidence="5 7" id="KW-0057">Aromatic amino acid biosynthesis</keyword>
<dbReference type="HAMAP" id="MF_00210">
    <property type="entry name" value="EPSP_synth"/>
    <property type="match status" value="1"/>
</dbReference>
<evidence type="ECO:0000313" key="10">
    <source>
        <dbReference type="Proteomes" id="UP000255124"/>
    </source>
</evidence>
<feature type="binding site" evidence="7">
    <location>
        <position position="161"/>
    </location>
    <ligand>
        <name>3-phosphoshikimate</name>
        <dbReference type="ChEBI" id="CHEBI:145989"/>
    </ligand>
</feature>
<dbReference type="Proteomes" id="UP000255124">
    <property type="component" value="Unassembled WGS sequence"/>
</dbReference>
<keyword evidence="3 7" id="KW-0028">Amino-acid biosynthesis</keyword>
<feature type="binding site" evidence="7">
    <location>
        <position position="404"/>
    </location>
    <ligand>
        <name>phosphoenolpyruvate</name>
        <dbReference type="ChEBI" id="CHEBI:58702"/>
    </ligand>
</feature>
<dbReference type="EMBL" id="UFTA01000002">
    <property type="protein sequence ID" value="SUU92733.1"/>
    <property type="molecule type" value="Genomic_DNA"/>
</dbReference>
<evidence type="ECO:0000313" key="9">
    <source>
        <dbReference type="EMBL" id="SUU92733.1"/>
    </source>
</evidence>
<protein>
    <recommendedName>
        <fullName evidence="7">3-phosphoshikimate 1-carboxyvinyltransferase</fullName>
        <ecNumber evidence="7">2.5.1.19</ecNumber>
    </recommendedName>
    <alternativeName>
        <fullName evidence="7">5-enolpyruvylshikimate-3-phosphate synthase</fullName>
        <shortName evidence="7">EPSP synthase</shortName>
        <shortName evidence="7">EPSPS</shortName>
    </alternativeName>
</protein>
<feature type="binding site" evidence="7">
    <location>
        <position position="332"/>
    </location>
    <ligand>
        <name>3-phosphoshikimate</name>
        <dbReference type="ChEBI" id="CHEBI:145989"/>
    </ligand>
</feature>
<dbReference type="PANTHER" id="PTHR21090:SF5">
    <property type="entry name" value="PENTAFUNCTIONAL AROM POLYPEPTIDE"/>
    <property type="match status" value="1"/>
</dbReference>
<proteinExistence type="inferred from homology"/>
<dbReference type="InterPro" id="IPR001986">
    <property type="entry name" value="Enolpyruvate_Tfrase_dom"/>
</dbReference>
<dbReference type="RefSeq" id="WP_115595421.1">
    <property type="nucleotide sequence ID" value="NZ_UFTA01000002.1"/>
</dbReference>
<sequence>MNIKIRPNRISGEIESISSKSMLHRAIILSSIAINKKTKLKVSDIISNDIQATVNCMKELGAKVELDQGCINIISLGNNLKREVNINCGESGTTLRLILPIANQFSDKVIIDCDKELRKRPIEDLIITLEESGLYFDDYDFPITIRNKIVTNHFKIKGDVSSQYISGLLFLCALLNEKSFIELTTRLESSAYVDMTVKILKEFGILVNKIENNNFEIYGGRKNISIPKRYQIEGDWSNSAFFIVGGCLGNSISVSGLELNSSQGDESIVRILKEIGGNVSCFDDSIISKESEFKSFELDFSEIPDLFPILAVVASVSRGTSILKGAKRLKYKESDRIKSTFHMLKSLGADVDIIDDGLVIRGKKMLDGGMVNSCNDHRIVMASTIASIRSKNEVLILNAESVDKSYPNFFEDFKKVGGFIDVII</sequence>
<dbReference type="PROSITE" id="PS00885">
    <property type="entry name" value="EPSP_SYNTHASE_2"/>
    <property type="match status" value="1"/>
</dbReference>
<gene>
    <name evidence="7 9" type="primary">aroA</name>
    <name evidence="9" type="ORF">NCTC9810_01070</name>
</gene>
<dbReference type="SUPFAM" id="SSF55205">
    <property type="entry name" value="EPT/RTPC-like"/>
    <property type="match status" value="1"/>
</dbReference>
<feature type="binding site" evidence="7">
    <location>
        <position position="92"/>
    </location>
    <ligand>
        <name>phosphoenolpyruvate</name>
        <dbReference type="ChEBI" id="CHEBI:58702"/>
    </ligand>
</feature>
<keyword evidence="7" id="KW-0963">Cytoplasm</keyword>
<dbReference type="PIRSF" id="PIRSF000505">
    <property type="entry name" value="EPSPS"/>
    <property type="match status" value="1"/>
</dbReference>
<dbReference type="GO" id="GO:0005737">
    <property type="term" value="C:cytoplasm"/>
    <property type="evidence" value="ECO:0007669"/>
    <property type="project" value="UniProtKB-SubCell"/>
</dbReference>
<evidence type="ECO:0000256" key="2">
    <source>
        <dbReference type="ARBA" id="ARBA00009948"/>
    </source>
</evidence>
<evidence type="ECO:0000259" key="8">
    <source>
        <dbReference type="Pfam" id="PF00275"/>
    </source>
</evidence>
<dbReference type="InterPro" id="IPR036968">
    <property type="entry name" value="Enolpyruvate_Tfrase_sf"/>
</dbReference>
<comment type="caution">
    <text evidence="7">Lacks conserved residue(s) required for the propagation of feature annotation.</text>
</comment>
<name>A0A380WV73_9FIRM</name>
<evidence type="ECO:0000256" key="5">
    <source>
        <dbReference type="ARBA" id="ARBA00023141"/>
    </source>
</evidence>
<evidence type="ECO:0000256" key="1">
    <source>
        <dbReference type="ARBA" id="ARBA00004811"/>
    </source>
</evidence>
<feature type="binding site" evidence="7">
    <location>
        <position position="189"/>
    </location>
    <ligand>
        <name>3-phosphoshikimate</name>
        <dbReference type="ChEBI" id="CHEBI:145989"/>
    </ligand>
</feature>
<comment type="catalytic activity">
    <reaction evidence="6">
        <text>3-phosphoshikimate + phosphoenolpyruvate = 5-O-(1-carboxyvinyl)-3-phosphoshikimate + phosphate</text>
        <dbReference type="Rhea" id="RHEA:21256"/>
        <dbReference type="ChEBI" id="CHEBI:43474"/>
        <dbReference type="ChEBI" id="CHEBI:57701"/>
        <dbReference type="ChEBI" id="CHEBI:58702"/>
        <dbReference type="ChEBI" id="CHEBI:145989"/>
        <dbReference type="EC" id="2.5.1.19"/>
    </reaction>
    <physiologicalReaction direction="left-to-right" evidence="6">
        <dbReference type="Rhea" id="RHEA:21257"/>
    </physiologicalReaction>
</comment>
<comment type="subcellular location">
    <subcellularLocation>
        <location evidence="7">Cytoplasm</location>
    </subcellularLocation>
</comment>
<organism evidence="9 10">
    <name type="scientific">Anaerococcus octavius</name>
    <dbReference type="NCBI Taxonomy" id="54007"/>
    <lineage>
        <taxon>Bacteria</taxon>
        <taxon>Bacillati</taxon>
        <taxon>Bacillota</taxon>
        <taxon>Tissierellia</taxon>
        <taxon>Tissierellales</taxon>
        <taxon>Peptoniphilaceae</taxon>
        <taxon>Anaerococcus</taxon>
    </lineage>
</organism>
<dbReference type="Pfam" id="PF00275">
    <property type="entry name" value="EPSP_synthase"/>
    <property type="match status" value="1"/>
</dbReference>
<dbReference type="EC" id="2.5.1.19" evidence="7"/>
<evidence type="ECO:0000256" key="4">
    <source>
        <dbReference type="ARBA" id="ARBA00022679"/>
    </source>
</evidence>
<feature type="active site" description="Proton acceptor" evidence="7">
    <location>
        <position position="305"/>
    </location>
</feature>
<feature type="binding site" evidence="7">
    <location>
        <position position="21"/>
    </location>
    <ligand>
        <name>3-phosphoshikimate</name>
        <dbReference type="ChEBI" id="CHEBI:145989"/>
    </ligand>
</feature>
<feature type="binding site" evidence="7">
    <location>
        <position position="25"/>
    </location>
    <ligand>
        <name>3-phosphoshikimate</name>
        <dbReference type="ChEBI" id="CHEBI:145989"/>
    </ligand>
</feature>
<accession>A0A380WV73</accession>
<dbReference type="CDD" id="cd01556">
    <property type="entry name" value="EPSP_synthase"/>
    <property type="match status" value="1"/>
</dbReference>
<evidence type="ECO:0000256" key="6">
    <source>
        <dbReference type="ARBA" id="ARBA00044633"/>
    </source>
</evidence>
<dbReference type="InterPro" id="IPR023193">
    <property type="entry name" value="EPSP_synthase_CS"/>
</dbReference>
<dbReference type="PANTHER" id="PTHR21090">
    <property type="entry name" value="AROM/DEHYDROQUINATE SYNTHASE"/>
    <property type="match status" value="1"/>
</dbReference>
<feature type="binding site" evidence="7">
    <location>
        <position position="20"/>
    </location>
    <ligand>
        <name>3-phosphoshikimate</name>
        <dbReference type="ChEBI" id="CHEBI:145989"/>
    </ligand>
</feature>
<evidence type="ECO:0000256" key="3">
    <source>
        <dbReference type="ARBA" id="ARBA00022605"/>
    </source>
</evidence>
<comment type="similarity">
    <text evidence="2 7">Belongs to the EPSP synthase family.</text>
</comment>
<dbReference type="GO" id="GO:0008652">
    <property type="term" value="P:amino acid biosynthetic process"/>
    <property type="evidence" value="ECO:0007669"/>
    <property type="project" value="UniProtKB-KW"/>
</dbReference>
<dbReference type="NCBIfam" id="TIGR01356">
    <property type="entry name" value="aroA"/>
    <property type="match status" value="1"/>
</dbReference>
<dbReference type="AlphaFoldDB" id="A0A380WV73"/>
<comment type="subunit">
    <text evidence="7">Monomer.</text>
</comment>
<feature type="binding site" evidence="7">
    <location>
        <position position="20"/>
    </location>
    <ligand>
        <name>phosphoenolpyruvate</name>
        <dbReference type="ChEBI" id="CHEBI:58702"/>
    </ligand>
</feature>
<reference evidence="9 10" key="1">
    <citation type="submission" date="2018-06" db="EMBL/GenBank/DDBJ databases">
        <authorList>
            <consortium name="Pathogen Informatics"/>
            <person name="Doyle S."/>
        </authorList>
    </citation>
    <scope>NUCLEOTIDE SEQUENCE [LARGE SCALE GENOMIC DNA]</scope>
    <source>
        <strain evidence="9 10">NCTC9810</strain>
    </source>
</reference>
<keyword evidence="4 7" id="KW-0808">Transferase</keyword>
<feature type="binding site" evidence="7">
    <location>
        <position position="305"/>
    </location>
    <ligand>
        <name>3-phosphoshikimate</name>
        <dbReference type="ChEBI" id="CHEBI:145989"/>
    </ligand>
</feature>
<feature type="binding site" evidence="7">
    <location>
        <position position="336"/>
    </location>
    <ligand>
        <name>phosphoenolpyruvate</name>
        <dbReference type="ChEBI" id="CHEBI:58702"/>
    </ligand>
</feature>
<dbReference type="InterPro" id="IPR013792">
    <property type="entry name" value="RNA3'P_cycl/enolpyr_Trfase_a/b"/>
</dbReference>
<feature type="binding site" evidence="7">
    <location>
        <position position="163"/>
    </location>
    <ligand>
        <name>3-phosphoshikimate</name>
        <dbReference type="ChEBI" id="CHEBI:145989"/>
    </ligand>
</feature>
<evidence type="ECO:0000256" key="7">
    <source>
        <dbReference type="HAMAP-Rule" id="MF_00210"/>
    </source>
</evidence>
<feature type="binding site" evidence="7">
    <location>
        <position position="120"/>
    </location>
    <ligand>
        <name>phosphoenolpyruvate</name>
        <dbReference type="ChEBI" id="CHEBI:58702"/>
    </ligand>
</feature>
<dbReference type="GO" id="GO:0009073">
    <property type="term" value="P:aromatic amino acid family biosynthetic process"/>
    <property type="evidence" value="ECO:0007669"/>
    <property type="project" value="UniProtKB-KW"/>
</dbReference>
<feature type="binding site" evidence="7">
    <location>
        <position position="378"/>
    </location>
    <ligand>
        <name>phosphoenolpyruvate</name>
        <dbReference type="ChEBI" id="CHEBI:58702"/>
    </ligand>
</feature>
<dbReference type="GO" id="GO:0003866">
    <property type="term" value="F:3-phosphoshikimate 1-carboxyvinyltransferase activity"/>
    <property type="evidence" value="ECO:0007669"/>
    <property type="project" value="UniProtKB-UniRule"/>
</dbReference>
<dbReference type="OrthoDB" id="9809920at2"/>
<comment type="function">
    <text evidence="7">Catalyzes the transfer of the enolpyruvyl moiety of phosphoenolpyruvate (PEP) to the 5-hydroxyl of shikimate-3-phosphate (S3P) to produce enolpyruvyl shikimate-3-phosphate and inorganic phosphate.</text>
</comment>
<dbReference type="GO" id="GO:0009423">
    <property type="term" value="P:chorismate biosynthetic process"/>
    <property type="evidence" value="ECO:0007669"/>
    <property type="project" value="UniProtKB-UniRule"/>
</dbReference>
<comment type="pathway">
    <text evidence="1 7">Metabolic intermediate biosynthesis; chorismate biosynthesis; chorismate from D-erythrose 4-phosphate and phosphoenolpyruvate: step 6/7.</text>
</comment>
<dbReference type="Gene3D" id="3.65.10.10">
    <property type="entry name" value="Enolpyruvate transferase domain"/>
    <property type="match status" value="2"/>
</dbReference>
<feature type="binding site" evidence="7">
    <location>
        <position position="162"/>
    </location>
    <ligand>
        <name>3-phosphoshikimate</name>
        <dbReference type="ChEBI" id="CHEBI:145989"/>
    </ligand>
</feature>